<dbReference type="CDD" id="cd02966">
    <property type="entry name" value="TlpA_like_family"/>
    <property type="match status" value="1"/>
</dbReference>
<dbReference type="PANTHER" id="PTHR42852:SF13">
    <property type="entry name" value="PROTEIN DIPZ"/>
    <property type="match status" value="1"/>
</dbReference>
<dbReference type="InterPro" id="IPR013766">
    <property type="entry name" value="Thioredoxin_domain"/>
</dbReference>
<dbReference type="InterPro" id="IPR050553">
    <property type="entry name" value="Thioredoxin_ResA/DsbE_sf"/>
</dbReference>
<dbReference type="AlphaFoldDB" id="A0A917IQ39"/>
<dbReference type="Gene3D" id="3.40.30.10">
    <property type="entry name" value="Glutaredoxin"/>
    <property type="match status" value="1"/>
</dbReference>
<reference evidence="5" key="1">
    <citation type="journal article" date="2014" name="Int. J. Syst. Evol. Microbiol.">
        <title>Complete genome sequence of Corynebacterium casei LMG S-19264T (=DSM 44701T), isolated from a smear-ripened cheese.</title>
        <authorList>
            <consortium name="US DOE Joint Genome Institute (JGI-PGF)"/>
            <person name="Walter F."/>
            <person name="Albersmeier A."/>
            <person name="Kalinowski J."/>
            <person name="Ruckert C."/>
        </authorList>
    </citation>
    <scope>NUCLEOTIDE SEQUENCE</scope>
    <source>
        <strain evidence="5">CGMCC 1.15290</strain>
    </source>
</reference>
<dbReference type="PROSITE" id="PS51352">
    <property type="entry name" value="THIOREDOXIN_2"/>
    <property type="match status" value="1"/>
</dbReference>
<protein>
    <submittedName>
        <fullName evidence="5">Thiol:disulfide interchange protein</fullName>
    </submittedName>
</protein>
<keyword evidence="3" id="KW-0732">Signal</keyword>
<dbReference type="InterPro" id="IPR036249">
    <property type="entry name" value="Thioredoxin-like_sf"/>
</dbReference>
<dbReference type="PROSITE" id="PS51257">
    <property type="entry name" value="PROKAR_LIPOPROTEIN"/>
    <property type="match status" value="1"/>
</dbReference>
<accession>A0A917IQ39</accession>
<organism evidence="5 6">
    <name type="scientific">Filimonas zeae</name>
    <dbReference type="NCBI Taxonomy" id="1737353"/>
    <lineage>
        <taxon>Bacteria</taxon>
        <taxon>Pseudomonadati</taxon>
        <taxon>Bacteroidota</taxon>
        <taxon>Chitinophagia</taxon>
        <taxon>Chitinophagales</taxon>
        <taxon>Chitinophagaceae</taxon>
        <taxon>Filimonas</taxon>
    </lineage>
</organism>
<feature type="chain" id="PRO_5037733109" evidence="3">
    <location>
        <begin position="22"/>
        <end position="402"/>
    </location>
</feature>
<feature type="domain" description="Thioredoxin" evidence="4">
    <location>
        <begin position="249"/>
        <end position="401"/>
    </location>
</feature>
<dbReference type="InterPro" id="IPR000866">
    <property type="entry name" value="AhpC/TSA"/>
</dbReference>
<evidence type="ECO:0000313" key="6">
    <source>
        <dbReference type="Proteomes" id="UP000627292"/>
    </source>
</evidence>
<reference evidence="5" key="2">
    <citation type="submission" date="2020-09" db="EMBL/GenBank/DDBJ databases">
        <authorList>
            <person name="Sun Q."/>
            <person name="Zhou Y."/>
        </authorList>
    </citation>
    <scope>NUCLEOTIDE SEQUENCE</scope>
    <source>
        <strain evidence="5">CGMCC 1.15290</strain>
    </source>
</reference>
<evidence type="ECO:0000256" key="2">
    <source>
        <dbReference type="SAM" id="Coils"/>
    </source>
</evidence>
<keyword evidence="1" id="KW-0676">Redox-active center</keyword>
<dbReference type="EMBL" id="BMIB01000001">
    <property type="protein sequence ID" value="GGH59914.1"/>
    <property type="molecule type" value="Genomic_DNA"/>
</dbReference>
<gene>
    <name evidence="5" type="ORF">GCM10011379_07220</name>
</gene>
<dbReference type="InterPro" id="IPR025380">
    <property type="entry name" value="DUF4369"/>
</dbReference>
<dbReference type="SUPFAM" id="SSF52833">
    <property type="entry name" value="Thioredoxin-like"/>
    <property type="match status" value="1"/>
</dbReference>
<comment type="caution">
    <text evidence="5">The sequence shown here is derived from an EMBL/GenBank/DDBJ whole genome shotgun (WGS) entry which is preliminary data.</text>
</comment>
<evidence type="ECO:0000256" key="1">
    <source>
        <dbReference type="ARBA" id="ARBA00023284"/>
    </source>
</evidence>
<dbReference type="PROSITE" id="PS00194">
    <property type="entry name" value="THIOREDOXIN_1"/>
    <property type="match status" value="1"/>
</dbReference>
<dbReference type="InterPro" id="IPR017937">
    <property type="entry name" value="Thioredoxin_CS"/>
</dbReference>
<evidence type="ECO:0000256" key="3">
    <source>
        <dbReference type="SAM" id="SignalP"/>
    </source>
</evidence>
<name>A0A917IQ39_9BACT</name>
<proteinExistence type="predicted"/>
<evidence type="ECO:0000313" key="5">
    <source>
        <dbReference type="EMBL" id="GGH59914.1"/>
    </source>
</evidence>
<evidence type="ECO:0000259" key="4">
    <source>
        <dbReference type="PROSITE" id="PS51352"/>
    </source>
</evidence>
<dbReference type="Pfam" id="PF00578">
    <property type="entry name" value="AhpC-TSA"/>
    <property type="match status" value="1"/>
</dbReference>
<dbReference type="Proteomes" id="UP000627292">
    <property type="component" value="Unassembled WGS sequence"/>
</dbReference>
<dbReference type="PANTHER" id="PTHR42852">
    <property type="entry name" value="THIOL:DISULFIDE INTERCHANGE PROTEIN DSBE"/>
    <property type="match status" value="1"/>
</dbReference>
<keyword evidence="6" id="KW-1185">Reference proteome</keyword>
<feature type="coiled-coil region" evidence="2">
    <location>
        <begin position="124"/>
        <end position="158"/>
    </location>
</feature>
<feature type="signal peptide" evidence="3">
    <location>
        <begin position="1"/>
        <end position="21"/>
    </location>
</feature>
<dbReference type="Pfam" id="PF14289">
    <property type="entry name" value="DUF4369"/>
    <property type="match status" value="1"/>
</dbReference>
<keyword evidence="2" id="KW-0175">Coiled coil</keyword>
<sequence length="402" mass="43993">MLTRILVSMIGALLACATSSAQLKNFILKGTIKDKTSGLIKMGWVAADGNFIKDSAVITNGAFVFKGTVSWPVMAYITTNADGFKFNDANSATFFLEAGKLTLHVTANDFANMKVEGSATHDEFVGLEKAKAAATGELKQINEEYRKAYEAYLDAKKQQKPESELDILKEKAEAIKEKGAGARARSTEISKEYIKSHPDSYLSVYLAYTMFPFMSLSEAQALYAGFTEKVKQSADGKGFLKSIREVEAGSPGSVAAVFAKADINGDSLSLADFKGNKYVLLDFWASWCVPCRKGNPHLLSLYNKYKDKGFEIIGISDDDNNHEAWKKAVAMDKIGVWKHILTGLKRTATGFDKSEYISATYGIRSLPTKILVDKNGVIVGRYGGGGEEEEDLDKMLEKIFGS</sequence>